<dbReference type="GeneID" id="27701991"/>
<feature type="region of interest" description="Disordered" evidence="1">
    <location>
        <begin position="79"/>
        <end position="117"/>
    </location>
</feature>
<evidence type="ECO:0000313" key="2">
    <source>
        <dbReference type="EMBL" id="KIW90418.1"/>
    </source>
</evidence>
<organism evidence="2 3">
    <name type="scientific">Cladophialophora bantiana (strain ATCC 10958 / CBS 173.52 / CDC B-1940 / NIH 8579)</name>
    <name type="common">Xylohypha bantiana</name>
    <dbReference type="NCBI Taxonomy" id="1442370"/>
    <lineage>
        <taxon>Eukaryota</taxon>
        <taxon>Fungi</taxon>
        <taxon>Dikarya</taxon>
        <taxon>Ascomycota</taxon>
        <taxon>Pezizomycotina</taxon>
        <taxon>Eurotiomycetes</taxon>
        <taxon>Chaetothyriomycetidae</taxon>
        <taxon>Chaetothyriales</taxon>
        <taxon>Herpotrichiellaceae</taxon>
        <taxon>Cladophialophora</taxon>
    </lineage>
</organism>
<keyword evidence="3" id="KW-1185">Reference proteome</keyword>
<dbReference type="OrthoDB" id="4158649at2759"/>
<name>A0A0D2HAY7_CLAB1</name>
<reference evidence="2" key="1">
    <citation type="submission" date="2015-01" db="EMBL/GenBank/DDBJ databases">
        <title>The Genome Sequence of Cladophialophora bantiana CBS 173.52.</title>
        <authorList>
            <consortium name="The Broad Institute Genomics Platform"/>
            <person name="Cuomo C."/>
            <person name="de Hoog S."/>
            <person name="Gorbushina A."/>
            <person name="Stielow B."/>
            <person name="Teixiera M."/>
            <person name="Abouelleil A."/>
            <person name="Chapman S.B."/>
            <person name="Priest M."/>
            <person name="Young S.K."/>
            <person name="Wortman J."/>
            <person name="Nusbaum C."/>
            <person name="Birren B."/>
        </authorList>
    </citation>
    <scope>NUCLEOTIDE SEQUENCE [LARGE SCALE GENOMIC DNA]</scope>
    <source>
        <strain evidence="2">CBS 173.52</strain>
    </source>
</reference>
<dbReference type="RefSeq" id="XP_016617087.1">
    <property type="nucleotide sequence ID" value="XM_016766789.1"/>
</dbReference>
<dbReference type="AlphaFoldDB" id="A0A0D2HAY7"/>
<proteinExistence type="predicted"/>
<evidence type="ECO:0000313" key="3">
    <source>
        <dbReference type="Proteomes" id="UP000053789"/>
    </source>
</evidence>
<dbReference type="HOGENOM" id="CLU_1796230_0_0_1"/>
<sequence>MCFKYECDVCKKARYDFCEDYLQNEEDCKWCNVEVEKPWGSFRKRCHTCYTIRGVIRELRALIFREPWLVTEGMAGAPEKAAWEEGEEDGDGEAAGGVVVVDDDTPDGFTKEERGRVRGEAEEAVMRRWVLMKAEQAGEEEAKKAE</sequence>
<evidence type="ECO:0000256" key="1">
    <source>
        <dbReference type="SAM" id="MobiDB-lite"/>
    </source>
</evidence>
<dbReference type="VEuPathDB" id="FungiDB:Z519_09063"/>
<dbReference type="EMBL" id="KN846993">
    <property type="protein sequence ID" value="KIW90418.1"/>
    <property type="molecule type" value="Genomic_DNA"/>
</dbReference>
<accession>A0A0D2HAY7</accession>
<protein>
    <submittedName>
        <fullName evidence="2">Uncharacterized protein</fullName>
    </submittedName>
</protein>
<gene>
    <name evidence="2" type="ORF">Z519_09063</name>
</gene>
<dbReference type="Proteomes" id="UP000053789">
    <property type="component" value="Unassembled WGS sequence"/>
</dbReference>